<dbReference type="AlphaFoldDB" id="A0A3E5B6S2"/>
<accession>A0A3E5B6S2</accession>
<dbReference type="EMBL" id="QSUL01000011">
    <property type="protein sequence ID" value="RGN33282.1"/>
    <property type="molecule type" value="Genomic_DNA"/>
</dbReference>
<proteinExistence type="predicted"/>
<sequence>MPSLWQSLANTMAKVCQYDGKKLPIWWQKIANMVAKDWLFHQRVICVPDYKYIYLQYFRQ</sequence>
<protein>
    <submittedName>
        <fullName evidence="1">Uncharacterized protein</fullName>
    </submittedName>
</protein>
<organism evidence="1 2">
    <name type="scientific">Bacteroides oleiciplenus</name>
    <dbReference type="NCBI Taxonomy" id="626931"/>
    <lineage>
        <taxon>Bacteria</taxon>
        <taxon>Pseudomonadati</taxon>
        <taxon>Bacteroidota</taxon>
        <taxon>Bacteroidia</taxon>
        <taxon>Bacteroidales</taxon>
        <taxon>Bacteroidaceae</taxon>
        <taxon>Bacteroides</taxon>
    </lineage>
</organism>
<evidence type="ECO:0000313" key="1">
    <source>
        <dbReference type="EMBL" id="RGN33282.1"/>
    </source>
</evidence>
<comment type="caution">
    <text evidence="1">The sequence shown here is derived from an EMBL/GenBank/DDBJ whole genome shotgun (WGS) entry which is preliminary data.</text>
</comment>
<evidence type="ECO:0000313" key="2">
    <source>
        <dbReference type="Proteomes" id="UP000260983"/>
    </source>
</evidence>
<reference evidence="1 2" key="1">
    <citation type="submission" date="2018-08" db="EMBL/GenBank/DDBJ databases">
        <title>A genome reference for cultivated species of the human gut microbiota.</title>
        <authorList>
            <person name="Zou Y."/>
            <person name="Xue W."/>
            <person name="Luo G."/>
        </authorList>
    </citation>
    <scope>NUCLEOTIDE SEQUENCE [LARGE SCALE GENOMIC DNA]</scope>
    <source>
        <strain evidence="1 2">OM05-15BH</strain>
    </source>
</reference>
<name>A0A3E5B6S2_9BACE</name>
<gene>
    <name evidence="1" type="ORF">DXB65_16250</name>
</gene>
<dbReference type="Proteomes" id="UP000260983">
    <property type="component" value="Unassembled WGS sequence"/>
</dbReference>